<dbReference type="SUPFAM" id="SSF143575">
    <property type="entry name" value="GAS2 domain-like"/>
    <property type="match status" value="1"/>
</dbReference>
<dbReference type="GO" id="GO:0005737">
    <property type="term" value="C:cytoplasm"/>
    <property type="evidence" value="ECO:0007669"/>
    <property type="project" value="TreeGrafter"/>
</dbReference>
<dbReference type="GO" id="GO:0005198">
    <property type="term" value="F:structural molecule activity"/>
    <property type="evidence" value="ECO:0007669"/>
    <property type="project" value="TreeGrafter"/>
</dbReference>
<dbReference type="SUPFAM" id="SSF47473">
    <property type="entry name" value="EF-hand"/>
    <property type="match status" value="1"/>
</dbReference>
<dbReference type="InterPro" id="IPR011992">
    <property type="entry name" value="EF-hand-dom_pair"/>
</dbReference>
<proteinExistence type="predicted"/>
<dbReference type="GeneTree" id="ENSGT00940000159045"/>
<evidence type="ECO:0000256" key="3">
    <source>
        <dbReference type="ARBA" id="ARBA00022723"/>
    </source>
</evidence>
<reference evidence="8" key="3">
    <citation type="submission" date="2025-09" db="UniProtKB">
        <authorList>
            <consortium name="Ensembl"/>
        </authorList>
    </citation>
    <scope>IDENTIFICATION</scope>
</reference>
<dbReference type="InterPro" id="IPR036534">
    <property type="entry name" value="GAR_dom_sf"/>
</dbReference>
<dbReference type="InterPro" id="IPR003108">
    <property type="entry name" value="GAR_dom"/>
</dbReference>
<keyword evidence="5" id="KW-0206">Cytoskeleton</keyword>
<dbReference type="InterPro" id="IPR018159">
    <property type="entry name" value="Spectrin/alpha-actinin"/>
</dbReference>
<dbReference type="PROSITE" id="PS00018">
    <property type="entry name" value="EF_HAND_1"/>
    <property type="match status" value="2"/>
</dbReference>
<dbReference type="GO" id="GO:0045104">
    <property type="term" value="P:intermediate filament cytoskeleton organization"/>
    <property type="evidence" value="ECO:0007669"/>
    <property type="project" value="InterPro"/>
</dbReference>
<dbReference type="Gene3D" id="1.20.58.60">
    <property type="match status" value="9"/>
</dbReference>
<dbReference type="SMART" id="SM00054">
    <property type="entry name" value="EFh"/>
    <property type="match status" value="2"/>
</dbReference>
<reference evidence="8" key="2">
    <citation type="submission" date="2025-08" db="UniProtKB">
        <authorList>
            <consortium name="Ensembl"/>
        </authorList>
    </citation>
    <scope>IDENTIFICATION</scope>
</reference>
<dbReference type="Ensembl" id="ENSSAUT00010041778.1">
    <property type="protein sequence ID" value="ENSSAUP00010039640.1"/>
    <property type="gene ID" value="ENSSAUG00010016681.1"/>
</dbReference>
<dbReference type="SMART" id="SM00150">
    <property type="entry name" value="SPEC"/>
    <property type="match status" value="9"/>
</dbReference>
<dbReference type="SMART" id="SM00243">
    <property type="entry name" value="GAS2"/>
    <property type="match status" value="1"/>
</dbReference>
<organism evidence="8 9">
    <name type="scientific">Sparus aurata</name>
    <name type="common">Gilthead sea bream</name>
    <dbReference type="NCBI Taxonomy" id="8175"/>
    <lineage>
        <taxon>Eukaryota</taxon>
        <taxon>Metazoa</taxon>
        <taxon>Chordata</taxon>
        <taxon>Craniata</taxon>
        <taxon>Vertebrata</taxon>
        <taxon>Euteleostomi</taxon>
        <taxon>Actinopterygii</taxon>
        <taxon>Neopterygii</taxon>
        <taxon>Teleostei</taxon>
        <taxon>Neoteleostei</taxon>
        <taxon>Acanthomorphata</taxon>
        <taxon>Eupercaria</taxon>
        <taxon>Spariformes</taxon>
        <taxon>Sparidae</taxon>
        <taxon>Sparus</taxon>
    </lineage>
</organism>
<dbReference type="Gene3D" id="3.30.920.20">
    <property type="entry name" value="Gas2-like domain"/>
    <property type="match status" value="1"/>
</dbReference>
<dbReference type="GO" id="GO:0008017">
    <property type="term" value="F:microtubule binding"/>
    <property type="evidence" value="ECO:0007669"/>
    <property type="project" value="InterPro"/>
</dbReference>
<comment type="subcellular location">
    <subcellularLocation>
        <location evidence="1">Cytoplasm</location>
        <location evidence="1">Cytoskeleton</location>
    </subcellularLocation>
</comment>
<dbReference type="CDD" id="cd00051">
    <property type="entry name" value="EFh"/>
    <property type="match status" value="1"/>
</dbReference>
<keyword evidence="9" id="KW-1185">Reference proteome</keyword>
<dbReference type="Proteomes" id="UP000472265">
    <property type="component" value="Chromosome 17"/>
</dbReference>
<feature type="domain" description="EF-hand" evidence="6">
    <location>
        <begin position="1263"/>
        <end position="1298"/>
    </location>
</feature>
<reference evidence="8" key="1">
    <citation type="submission" date="2021-04" db="EMBL/GenBank/DDBJ databases">
        <authorList>
            <consortium name="Wellcome Sanger Institute Data Sharing"/>
        </authorList>
    </citation>
    <scope>NUCLEOTIDE SEQUENCE [LARGE SCALE GENOMIC DNA]</scope>
</reference>
<evidence type="ECO:0000256" key="4">
    <source>
        <dbReference type="ARBA" id="ARBA00022837"/>
    </source>
</evidence>
<dbReference type="GO" id="GO:0005882">
    <property type="term" value="C:intermediate filament"/>
    <property type="evidence" value="ECO:0007669"/>
    <property type="project" value="TreeGrafter"/>
</dbReference>
<evidence type="ECO:0000256" key="2">
    <source>
        <dbReference type="ARBA" id="ARBA00022490"/>
    </source>
</evidence>
<accession>A0A671WKQ7</accession>
<evidence type="ECO:0000256" key="5">
    <source>
        <dbReference type="ARBA" id="ARBA00023212"/>
    </source>
</evidence>
<dbReference type="Pfam" id="PF02187">
    <property type="entry name" value="GAS2"/>
    <property type="match status" value="1"/>
</dbReference>
<evidence type="ECO:0008006" key="10">
    <source>
        <dbReference type="Google" id="ProtNLM"/>
    </source>
</evidence>
<dbReference type="Pfam" id="PF00435">
    <property type="entry name" value="Spectrin"/>
    <property type="match status" value="6"/>
</dbReference>
<dbReference type="Pfam" id="PF13499">
    <property type="entry name" value="EF-hand_7"/>
    <property type="match status" value="1"/>
</dbReference>
<dbReference type="GO" id="GO:0005886">
    <property type="term" value="C:plasma membrane"/>
    <property type="evidence" value="ECO:0007669"/>
    <property type="project" value="UniProtKB-SubCell"/>
</dbReference>
<dbReference type="InterPro" id="IPR018247">
    <property type="entry name" value="EF_Hand_1_Ca_BS"/>
</dbReference>
<dbReference type="PROSITE" id="PS50222">
    <property type="entry name" value="EF_HAND_2"/>
    <property type="match status" value="2"/>
</dbReference>
<dbReference type="InterPro" id="IPR002017">
    <property type="entry name" value="Spectrin_repeat"/>
</dbReference>
<feature type="domain" description="GAR" evidence="7">
    <location>
        <begin position="1339"/>
        <end position="1411"/>
    </location>
</feature>
<dbReference type="GO" id="GO:0005509">
    <property type="term" value="F:calcium ion binding"/>
    <property type="evidence" value="ECO:0007669"/>
    <property type="project" value="InterPro"/>
</dbReference>
<dbReference type="PROSITE" id="PS51460">
    <property type="entry name" value="GAR"/>
    <property type="match status" value="1"/>
</dbReference>
<dbReference type="GO" id="GO:0042060">
    <property type="term" value="P:wound healing"/>
    <property type="evidence" value="ECO:0007669"/>
    <property type="project" value="TreeGrafter"/>
</dbReference>
<dbReference type="PANTHER" id="PTHR23169">
    <property type="entry name" value="ENVOPLAKIN"/>
    <property type="match status" value="1"/>
</dbReference>
<dbReference type="CDD" id="cd00176">
    <property type="entry name" value="SPEC"/>
    <property type="match status" value="4"/>
</dbReference>
<gene>
    <name evidence="8" type="primary">macf1b</name>
</gene>
<evidence type="ECO:0000259" key="6">
    <source>
        <dbReference type="PROSITE" id="PS50222"/>
    </source>
</evidence>
<dbReference type="InterPro" id="IPR002048">
    <property type="entry name" value="EF_hand_dom"/>
</dbReference>
<keyword evidence="3" id="KW-0479">Metal-binding</keyword>
<evidence type="ECO:0000313" key="8">
    <source>
        <dbReference type="Ensembl" id="ENSSAUP00010039640.1"/>
    </source>
</evidence>
<dbReference type="InterPro" id="IPR043197">
    <property type="entry name" value="Plakin"/>
</dbReference>
<sequence length="1477" mass="169966">MTWFRDTALSLEKRFEGILHISFNATTSLTKFRPKSVFLTSVFCCHLSMQTPLEALQEQCNTTSATNSHVVLQLEHAQSLLLQFSEGLGEVSPWLEETQTLIGQLSLSTISYEAFREQQDLLQGLRESIAEHRPLIARLCSVAKRLSELNPVQGDEFCQKATEAEEQHRAIRDRVRETANLLEESLPRFTQVRMMTLIRESLDRLRSRIQTPSSLQGLTPRIQEQLQDNKLTLSELSKLELGLSSFTWGKILSIILAIVAIQERVSGLSQMWDETHTEAQERESWLLKLLDLALKFWSDVGDVTAALSEAQEDIDSLQGDLDTLGVLGMDLMSACGDTDKPDVTKSLDELYCTWNNLSKLWNECHKKLEESLQMALHYQDTMQVRAHYAYPHTNKYVAAYEAKHIIYLYSCLQEFKRELYQKKIEIESLNHRFVCRLSPGSERPGSVSPLCDFRQRWDSLESETVGRQHQLECALLGLGQFQNTLDELHTWLSRTAEQLQGSQPISIDLQACEIELAKHKVLRNDVMSHVRTMESLNKAGRGLLEVGTVDSPHGLQSQLEQLNESWEFVRCETERRQLELENRLSQVQDVTMEIQDLLQWLDNTDMRLSSSKTMWSMPDSASERLNAHLELCAEMESKFHTYTDVRNAIHRMLESSDVVRGSSTEHSLSILEQKWASVYSKIQERKVAKLTEGLSLAKDFHSTVQELLTKMSKCEESVGLLPAPSFVLDTVCTQLQEHRTLLNEVNGHSEKRSTVENTARRLTEMTRKEDCDVIHNLIMTVQDRFKKLQQRVSERGRKLEEAKKSAKQFNESWRLLLDWMTEVEQTLDTHKEIAVSHEEIKQQLTEQKEFQKLLRSKRPMYDATSKNGRNLHERAQTGRDRQHLENQMAELKDTWDTISGKSMERQHKLEEALLFSGRFTDALQALNDWLYRAEPQLAEDVPVCGDKDIVHNLIDKHKAFQKELGKRAGCIRTLKRSVRDLTRSSTADAHWLQEQMDELEGRWEAVCKLSVSKQDRLEAALQQAEKFDGLVHTFMERLAEAERVLKYGAIPEDEEGLLAFRKQHKESMDALQAQAVELQNIHGLGEEILASCHPDSIITLKSWISVTKTRYEEVRTWAQQQGQKIDASLAALEAEREEVQRLLDWISSAEEALSLRDQEPPVETTDIVFPPLQVFMEELKKKFPEVEHATKSCKHKSITKQQHLDPQTPELSQLVSQWQKLWLLAVARQKHLEQHQQALKEMEEFANFDFNIWRKRYMQWISHMKSRILDVFRSIDRDQDGRISQREFIDYVLASKFPTNSLEMNAVANIFDMNSDGFIDYYEFVSALHPSRDPYRKALDADQINEEVSRQVSQCNCPKRFQVEQISANRYRFGDSQQLRMVRILRSTLMVRVGGGWTALDEFLVKNDPCRVKGRTNLKIKEKYLSPAGSSAKGLTVSRSNSSLSLYSSASAPTSPMTRKASQKVCAVTAGNIYYFF</sequence>
<feature type="domain" description="EF-hand" evidence="6">
    <location>
        <begin position="1299"/>
        <end position="1334"/>
    </location>
</feature>
<evidence type="ECO:0000256" key="1">
    <source>
        <dbReference type="ARBA" id="ARBA00004245"/>
    </source>
</evidence>
<name>A0A671WKQ7_SPAAU</name>
<protein>
    <recommendedName>
        <fullName evidence="10">Microtubule actin crosslinking factor 1b</fullName>
    </recommendedName>
</protein>
<dbReference type="SUPFAM" id="SSF46966">
    <property type="entry name" value="Spectrin repeat"/>
    <property type="match status" value="7"/>
</dbReference>
<dbReference type="Gene3D" id="1.10.238.10">
    <property type="entry name" value="EF-hand"/>
    <property type="match status" value="1"/>
</dbReference>
<dbReference type="FunFam" id="3.30.920.20:FF:000002">
    <property type="entry name" value="dystonin isoform X1"/>
    <property type="match status" value="1"/>
</dbReference>
<keyword evidence="4" id="KW-0106">Calcium</keyword>
<keyword evidence="2" id="KW-0963">Cytoplasm</keyword>
<evidence type="ECO:0000259" key="7">
    <source>
        <dbReference type="PROSITE" id="PS51460"/>
    </source>
</evidence>
<dbReference type="FunFam" id="1.20.58.60:FF:000001">
    <property type="entry name" value="Microtubule-actin cross-linking factor 1"/>
    <property type="match status" value="3"/>
</dbReference>
<evidence type="ECO:0000313" key="9">
    <source>
        <dbReference type="Proteomes" id="UP000472265"/>
    </source>
</evidence>
<dbReference type="PANTHER" id="PTHR23169:SF33">
    <property type="entry name" value="MICROTUBULE-ACTIN CROSS-LINKING FACTOR 1, ISOFORMS 1_2_3_5"/>
    <property type="match status" value="1"/>
</dbReference>